<accession>A0A7W7H0T0</accession>
<protein>
    <submittedName>
        <fullName evidence="1">Uncharacterized protein</fullName>
    </submittedName>
</protein>
<dbReference type="Proteomes" id="UP000546162">
    <property type="component" value="Unassembled WGS sequence"/>
</dbReference>
<evidence type="ECO:0000313" key="1">
    <source>
        <dbReference type="EMBL" id="MBB4741891.1"/>
    </source>
</evidence>
<dbReference type="AlphaFoldDB" id="A0A7W7H0T0"/>
<proteinExistence type="predicted"/>
<dbReference type="EMBL" id="JACHNB010000001">
    <property type="protein sequence ID" value="MBB4741891.1"/>
    <property type="molecule type" value="Genomic_DNA"/>
</dbReference>
<sequence>MSSENRMTTVARLWAEHCAAPFPGRLRAVEVAGVEMVMLDADVAGCVSVWLANGGTVDDRSWDVLAACERRLERVLPELTDREAAYYRRLLEMTVLVLDAPG</sequence>
<keyword evidence="2" id="KW-1185">Reference proteome</keyword>
<gene>
    <name evidence="1" type="ORF">BJY16_005350</name>
</gene>
<reference evidence="1 2" key="1">
    <citation type="submission" date="2020-08" db="EMBL/GenBank/DDBJ databases">
        <title>Sequencing the genomes of 1000 actinobacteria strains.</title>
        <authorList>
            <person name="Klenk H.-P."/>
        </authorList>
    </citation>
    <scope>NUCLEOTIDE SEQUENCE [LARGE SCALE GENOMIC DNA]</scope>
    <source>
        <strain evidence="1 2">DSM 45809</strain>
    </source>
</reference>
<organism evidence="1 2">
    <name type="scientific">Actinoplanes octamycinicus</name>
    <dbReference type="NCBI Taxonomy" id="135948"/>
    <lineage>
        <taxon>Bacteria</taxon>
        <taxon>Bacillati</taxon>
        <taxon>Actinomycetota</taxon>
        <taxon>Actinomycetes</taxon>
        <taxon>Micromonosporales</taxon>
        <taxon>Micromonosporaceae</taxon>
        <taxon>Actinoplanes</taxon>
    </lineage>
</organism>
<comment type="caution">
    <text evidence="1">The sequence shown here is derived from an EMBL/GenBank/DDBJ whole genome shotgun (WGS) entry which is preliminary data.</text>
</comment>
<name>A0A7W7H0T0_9ACTN</name>
<evidence type="ECO:0000313" key="2">
    <source>
        <dbReference type="Proteomes" id="UP000546162"/>
    </source>
</evidence>
<dbReference type="RefSeq" id="WP_203759117.1">
    <property type="nucleotide sequence ID" value="NZ_BAABFG010000005.1"/>
</dbReference>